<dbReference type="PROSITE" id="PS50011">
    <property type="entry name" value="PROTEIN_KINASE_DOM"/>
    <property type="match status" value="1"/>
</dbReference>
<keyword evidence="10" id="KW-1185">Reference proteome</keyword>
<evidence type="ECO:0000256" key="6">
    <source>
        <dbReference type="SAM" id="Phobius"/>
    </source>
</evidence>
<keyword evidence="6" id="KW-0472">Membrane</keyword>
<dbReference type="PANTHER" id="PTHR24345:SF0">
    <property type="entry name" value="CELL CYCLE SERINE_THREONINE-PROTEIN KINASE CDC5_MSD2"/>
    <property type="match status" value="1"/>
</dbReference>
<dbReference type="InterPro" id="IPR011009">
    <property type="entry name" value="Kinase-like_dom_sf"/>
</dbReference>
<dbReference type="Pfam" id="PF00069">
    <property type="entry name" value="Pkinase"/>
    <property type="match status" value="1"/>
</dbReference>
<evidence type="ECO:0000256" key="4">
    <source>
        <dbReference type="ARBA" id="ARBA00022777"/>
    </source>
</evidence>
<keyword evidence="6" id="KW-0812">Transmembrane</keyword>
<evidence type="ECO:0000256" key="2">
    <source>
        <dbReference type="ARBA" id="ARBA00022679"/>
    </source>
</evidence>
<keyword evidence="1" id="KW-0723">Serine/threonine-protein kinase</keyword>
<evidence type="ECO:0000313" key="10">
    <source>
        <dbReference type="Proteomes" id="UP000838748"/>
    </source>
</evidence>
<evidence type="ECO:0000313" key="9">
    <source>
        <dbReference type="EMBL" id="CAH0539073.1"/>
    </source>
</evidence>
<dbReference type="CDD" id="cd00143">
    <property type="entry name" value="PP2Cc"/>
    <property type="match status" value="1"/>
</dbReference>
<protein>
    <submittedName>
        <fullName evidence="9">Serine/threonine-protein kinase PknD</fullName>
        <ecNumber evidence="9">2.7.11.1</ecNumber>
    </submittedName>
</protein>
<dbReference type="PROSITE" id="PS00108">
    <property type="entry name" value="PROTEIN_KINASE_ST"/>
    <property type="match status" value="1"/>
</dbReference>
<dbReference type="Pfam" id="PF13672">
    <property type="entry name" value="PP2C_2"/>
    <property type="match status" value="1"/>
</dbReference>
<dbReference type="PANTHER" id="PTHR24345">
    <property type="entry name" value="SERINE/THREONINE-PROTEIN KINASE PLK"/>
    <property type="match status" value="1"/>
</dbReference>
<dbReference type="InterPro" id="IPR000719">
    <property type="entry name" value="Prot_kinase_dom"/>
</dbReference>
<evidence type="ECO:0000259" key="8">
    <source>
        <dbReference type="PROSITE" id="PS51746"/>
    </source>
</evidence>
<organism evidence="9 10">
    <name type="scientific">Vibrio marisflavi CECT 7928</name>
    <dbReference type="NCBI Taxonomy" id="634439"/>
    <lineage>
        <taxon>Bacteria</taxon>
        <taxon>Pseudomonadati</taxon>
        <taxon>Pseudomonadota</taxon>
        <taxon>Gammaproteobacteria</taxon>
        <taxon>Vibrionales</taxon>
        <taxon>Vibrionaceae</taxon>
        <taxon>Vibrio</taxon>
    </lineage>
</organism>
<dbReference type="SMART" id="SM00331">
    <property type="entry name" value="PP2C_SIG"/>
    <property type="match status" value="1"/>
</dbReference>
<gene>
    <name evidence="9" type="primary">pknD</name>
    <name evidence="9" type="ORF">VMF7928_01871</name>
</gene>
<dbReference type="SMART" id="SM00220">
    <property type="entry name" value="S_TKc"/>
    <property type="match status" value="1"/>
</dbReference>
<feature type="domain" description="Protein kinase" evidence="7">
    <location>
        <begin position="277"/>
        <end position="559"/>
    </location>
</feature>
<keyword evidence="3" id="KW-0547">Nucleotide-binding</keyword>
<keyword evidence="4 9" id="KW-0418">Kinase</keyword>
<keyword evidence="6" id="KW-1133">Transmembrane helix</keyword>
<dbReference type="EMBL" id="CAKLDM010000002">
    <property type="protein sequence ID" value="CAH0539073.1"/>
    <property type="molecule type" value="Genomic_DNA"/>
</dbReference>
<dbReference type="InterPro" id="IPR008271">
    <property type="entry name" value="Ser/Thr_kinase_AS"/>
</dbReference>
<reference evidence="9" key="1">
    <citation type="submission" date="2021-11" db="EMBL/GenBank/DDBJ databases">
        <authorList>
            <person name="Rodrigo-Torres L."/>
            <person name="Arahal R. D."/>
            <person name="Lucena T."/>
        </authorList>
    </citation>
    <scope>NUCLEOTIDE SEQUENCE</scope>
    <source>
        <strain evidence="9">CECT 7928</strain>
    </source>
</reference>
<name>A0ABM9A399_9VIBR</name>
<dbReference type="InterPro" id="IPR001932">
    <property type="entry name" value="PPM-type_phosphatase-like_dom"/>
</dbReference>
<feature type="transmembrane region" description="Helical" evidence="6">
    <location>
        <begin position="559"/>
        <end position="580"/>
    </location>
</feature>
<accession>A0ABM9A399</accession>
<dbReference type="RefSeq" id="WP_237361196.1">
    <property type="nucleotide sequence ID" value="NZ_CAKLDM010000002.1"/>
</dbReference>
<dbReference type="PROSITE" id="PS51746">
    <property type="entry name" value="PPM_2"/>
    <property type="match status" value="1"/>
</dbReference>
<evidence type="ECO:0000259" key="7">
    <source>
        <dbReference type="PROSITE" id="PS50011"/>
    </source>
</evidence>
<dbReference type="Proteomes" id="UP000838748">
    <property type="component" value="Unassembled WGS sequence"/>
</dbReference>
<evidence type="ECO:0000256" key="5">
    <source>
        <dbReference type="ARBA" id="ARBA00022840"/>
    </source>
</evidence>
<dbReference type="Gene3D" id="1.10.510.10">
    <property type="entry name" value="Transferase(Phosphotransferase) domain 1"/>
    <property type="match status" value="1"/>
</dbReference>
<dbReference type="SUPFAM" id="SSF56112">
    <property type="entry name" value="Protein kinase-like (PK-like)"/>
    <property type="match status" value="1"/>
</dbReference>
<keyword evidence="2 9" id="KW-0808">Transferase</keyword>
<comment type="caution">
    <text evidence="9">The sequence shown here is derived from an EMBL/GenBank/DDBJ whole genome shotgun (WGS) entry which is preliminary data.</text>
</comment>
<evidence type="ECO:0000256" key="3">
    <source>
        <dbReference type="ARBA" id="ARBA00022741"/>
    </source>
</evidence>
<dbReference type="Gene3D" id="3.60.40.10">
    <property type="entry name" value="PPM-type phosphatase domain"/>
    <property type="match status" value="1"/>
</dbReference>
<dbReference type="CDD" id="cd14014">
    <property type="entry name" value="STKc_PknB_like"/>
    <property type="match status" value="1"/>
</dbReference>
<dbReference type="SMART" id="SM00332">
    <property type="entry name" value="PP2Cc"/>
    <property type="match status" value="1"/>
</dbReference>
<dbReference type="SUPFAM" id="SSF81606">
    <property type="entry name" value="PP2C-like"/>
    <property type="match status" value="1"/>
</dbReference>
<dbReference type="InterPro" id="IPR036457">
    <property type="entry name" value="PPM-type-like_dom_sf"/>
</dbReference>
<dbReference type="GO" id="GO:0004674">
    <property type="term" value="F:protein serine/threonine kinase activity"/>
    <property type="evidence" value="ECO:0007669"/>
    <property type="project" value="UniProtKB-EC"/>
</dbReference>
<sequence length="584" mass="65776">MIVTSIDKPTRLAVKYGGRSLSGSREFNQDALIVKSPKARSELELKGIVACIADGASCSDLGQQASHTSVTQFVLDYYTTPESWGVKRSVGKVLNALNSWLFYQGEKQSLNHNSLVTTLSSIIIKSNTAHIFHVGDSRVYLLRKNKLQLLTRDHKRKSLGSRSYLTRAFGIDRKIDIDYSTTGLKTGDRFILTTDGIHDHLPDADLAELSQEQFRNLEDLSEDICNKAMQRGSKDNVSCLIVEITNLPKPTLLEHQQVMKTRAVPPALKVGNKIDTFVVQKVLHTSNRSHVYQVKDNLNKVYVLKIPSLCVSDDTEYLTGFSNEYWVGNQLNSPHAMKVFSPPYESKFSYQLCELIKGITLRQWMIDNPTPEVAKVRSILDEIVKAARAFQRAGMVHRDLKPENIMLTEDGQVKVIDFGSTQVEGLDETCAEALSNIPLGDVNYIAPEYIHTGKATTLSDLFSIAVIGYEMLTGELPFKTRSTQSINSARHIKWVYISMTSLRPDLPEWVDLTFEKSCHPSLNQRYQAMSEFITDLYKPNTQLQHAQKAKPLIKKNPVLFWKGSAILLALLAFIELLMLLNRQH</sequence>
<evidence type="ECO:0000256" key="1">
    <source>
        <dbReference type="ARBA" id="ARBA00022527"/>
    </source>
</evidence>
<proteinExistence type="predicted"/>
<keyword evidence="5" id="KW-0067">ATP-binding</keyword>
<feature type="domain" description="PPM-type phosphatase" evidence="8">
    <location>
        <begin position="15"/>
        <end position="244"/>
    </location>
</feature>
<dbReference type="EC" id="2.7.11.1" evidence="9"/>